<gene>
    <name evidence="2" type="ORF">Anas_06842</name>
</gene>
<sequence>MANEEDPQDLQNPQEGDKKSKVTLGLLIALPIVILSIIFFYNGNIAYGVLMISLPVISLIVSTCCYMLDKRSDEENDSPEFVYSEEDFAERQRPFNSLQDRPPSYRMTWRRSFVKRFKQRREDPTKTVEMITIERSSELNESPNQDAEDSVKIADEDSLVIEKEEEINIENETIINEEGAPSTNKPIASQKSLPTYEEAIVIMNSRENIS</sequence>
<organism evidence="2 3">
    <name type="scientific">Armadillidium nasatum</name>
    <dbReference type="NCBI Taxonomy" id="96803"/>
    <lineage>
        <taxon>Eukaryota</taxon>
        <taxon>Metazoa</taxon>
        <taxon>Ecdysozoa</taxon>
        <taxon>Arthropoda</taxon>
        <taxon>Crustacea</taxon>
        <taxon>Multicrustacea</taxon>
        <taxon>Malacostraca</taxon>
        <taxon>Eumalacostraca</taxon>
        <taxon>Peracarida</taxon>
        <taxon>Isopoda</taxon>
        <taxon>Oniscidea</taxon>
        <taxon>Crinocheta</taxon>
        <taxon>Armadillidiidae</taxon>
        <taxon>Armadillidium</taxon>
    </lineage>
</organism>
<evidence type="ECO:0000313" key="2">
    <source>
        <dbReference type="EMBL" id="KAB7507696.1"/>
    </source>
</evidence>
<evidence type="ECO:0000256" key="1">
    <source>
        <dbReference type="SAM" id="Phobius"/>
    </source>
</evidence>
<accession>A0A5N5TNG4</accession>
<dbReference type="Proteomes" id="UP000326759">
    <property type="component" value="Unassembled WGS sequence"/>
</dbReference>
<protein>
    <recommendedName>
        <fullName evidence="4">Transmembrane protein</fullName>
    </recommendedName>
</protein>
<name>A0A5N5TNG4_9CRUS</name>
<dbReference type="AlphaFoldDB" id="A0A5N5TNG4"/>
<comment type="caution">
    <text evidence="2">The sequence shown here is derived from an EMBL/GenBank/DDBJ whole genome shotgun (WGS) entry which is preliminary data.</text>
</comment>
<evidence type="ECO:0008006" key="4">
    <source>
        <dbReference type="Google" id="ProtNLM"/>
    </source>
</evidence>
<keyword evidence="1" id="KW-1133">Transmembrane helix</keyword>
<evidence type="ECO:0000313" key="3">
    <source>
        <dbReference type="Proteomes" id="UP000326759"/>
    </source>
</evidence>
<keyword evidence="1" id="KW-0472">Membrane</keyword>
<dbReference type="EMBL" id="SEYY01000260">
    <property type="protein sequence ID" value="KAB7507696.1"/>
    <property type="molecule type" value="Genomic_DNA"/>
</dbReference>
<keyword evidence="3" id="KW-1185">Reference proteome</keyword>
<keyword evidence="1" id="KW-0812">Transmembrane</keyword>
<feature type="transmembrane region" description="Helical" evidence="1">
    <location>
        <begin position="22"/>
        <end position="41"/>
    </location>
</feature>
<dbReference type="OrthoDB" id="6378846at2759"/>
<feature type="transmembrane region" description="Helical" evidence="1">
    <location>
        <begin position="47"/>
        <end position="68"/>
    </location>
</feature>
<proteinExistence type="predicted"/>
<reference evidence="2 3" key="1">
    <citation type="journal article" date="2019" name="PLoS Biol.">
        <title>Sex chromosomes control vertical transmission of feminizing Wolbachia symbionts in an isopod.</title>
        <authorList>
            <person name="Becking T."/>
            <person name="Chebbi M.A."/>
            <person name="Giraud I."/>
            <person name="Moumen B."/>
            <person name="Laverre T."/>
            <person name="Caubet Y."/>
            <person name="Peccoud J."/>
            <person name="Gilbert C."/>
            <person name="Cordaux R."/>
        </authorList>
    </citation>
    <scope>NUCLEOTIDE SEQUENCE [LARGE SCALE GENOMIC DNA]</scope>
    <source>
        <strain evidence="2">ANa2</strain>
        <tissue evidence="2">Whole body excluding digestive tract and cuticle</tissue>
    </source>
</reference>